<accession>A0AA88KXH5</accession>
<dbReference type="GO" id="GO:0005737">
    <property type="term" value="C:cytoplasm"/>
    <property type="evidence" value="ECO:0007669"/>
    <property type="project" value="TreeGrafter"/>
</dbReference>
<dbReference type="GO" id="GO:0005634">
    <property type="term" value="C:nucleus"/>
    <property type="evidence" value="ECO:0007669"/>
    <property type="project" value="TreeGrafter"/>
</dbReference>
<reference evidence="3" key="1">
    <citation type="submission" date="2023-07" db="EMBL/GenBank/DDBJ databases">
        <title>Chromosome-level genome assembly of Artemia franciscana.</title>
        <authorList>
            <person name="Jo E."/>
        </authorList>
    </citation>
    <scope>NUCLEOTIDE SEQUENCE</scope>
    <source>
        <tissue evidence="3">Whole body</tissue>
    </source>
</reference>
<dbReference type="InterPro" id="IPR017441">
    <property type="entry name" value="Protein_kinase_ATP_BS"/>
</dbReference>
<dbReference type="SUPFAM" id="SSF56112">
    <property type="entry name" value="Protein kinase-like (PK-like)"/>
    <property type="match status" value="1"/>
</dbReference>
<dbReference type="CDD" id="cd00180">
    <property type="entry name" value="PKc"/>
    <property type="match status" value="1"/>
</dbReference>
<name>A0AA88KXH5_ARTSF</name>
<dbReference type="Gene3D" id="3.30.200.20">
    <property type="entry name" value="Phosphorylase Kinase, domain 1"/>
    <property type="match status" value="1"/>
</dbReference>
<dbReference type="GO" id="GO:0005524">
    <property type="term" value="F:ATP binding"/>
    <property type="evidence" value="ECO:0007669"/>
    <property type="project" value="UniProtKB-UniRule"/>
</dbReference>
<evidence type="ECO:0000259" key="2">
    <source>
        <dbReference type="PROSITE" id="PS50011"/>
    </source>
</evidence>
<feature type="binding site" evidence="1">
    <location>
        <position position="257"/>
    </location>
    <ligand>
        <name>ATP</name>
        <dbReference type="ChEBI" id="CHEBI:30616"/>
    </ligand>
</feature>
<evidence type="ECO:0000313" key="4">
    <source>
        <dbReference type="Proteomes" id="UP001187531"/>
    </source>
</evidence>
<feature type="domain" description="Protein kinase" evidence="2">
    <location>
        <begin position="227"/>
        <end position="538"/>
    </location>
</feature>
<dbReference type="Gene3D" id="1.10.510.10">
    <property type="entry name" value="Transferase(Phosphotransferase) domain 1"/>
    <property type="match status" value="1"/>
</dbReference>
<dbReference type="AlphaFoldDB" id="A0AA88KXH5"/>
<comment type="caution">
    <text evidence="3">The sequence shown here is derived from an EMBL/GenBank/DDBJ whole genome shotgun (WGS) entry which is preliminary data.</text>
</comment>
<evidence type="ECO:0000256" key="1">
    <source>
        <dbReference type="PROSITE-ProRule" id="PRU10141"/>
    </source>
</evidence>
<dbReference type="PANTHER" id="PTHR44167">
    <property type="entry name" value="OVARIAN-SPECIFIC SERINE/THREONINE-PROTEIN KINASE LOK-RELATED"/>
    <property type="match status" value="1"/>
</dbReference>
<dbReference type="Pfam" id="PF00069">
    <property type="entry name" value="Pkinase"/>
    <property type="match status" value="1"/>
</dbReference>
<organism evidence="3 4">
    <name type="scientific">Artemia franciscana</name>
    <name type="common">Brine shrimp</name>
    <name type="synonym">Artemia sanfranciscana</name>
    <dbReference type="NCBI Taxonomy" id="6661"/>
    <lineage>
        <taxon>Eukaryota</taxon>
        <taxon>Metazoa</taxon>
        <taxon>Ecdysozoa</taxon>
        <taxon>Arthropoda</taxon>
        <taxon>Crustacea</taxon>
        <taxon>Branchiopoda</taxon>
        <taxon>Anostraca</taxon>
        <taxon>Artemiidae</taxon>
        <taxon>Artemia</taxon>
    </lineage>
</organism>
<gene>
    <name evidence="3" type="ORF">QYM36_015839</name>
</gene>
<dbReference type="InterPro" id="IPR011009">
    <property type="entry name" value="Kinase-like_dom_sf"/>
</dbReference>
<dbReference type="PROSITE" id="PS00107">
    <property type="entry name" value="PROTEIN_KINASE_ATP"/>
    <property type="match status" value="1"/>
</dbReference>
<dbReference type="GO" id="GO:0004674">
    <property type="term" value="F:protein serine/threonine kinase activity"/>
    <property type="evidence" value="ECO:0007669"/>
    <property type="project" value="TreeGrafter"/>
</dbReference>
<keyword evidence="1" id="KW-0067">ATP-binding</keyword>
<dbReference type="InterPro" id="IPR000719">
    <property type="entry name" value="Prot_kinase_dom"/>
</dbReference>
<dbReference type="PROSITE" id="PS00109">
    <property type="entry name" value="PROTEIN_KINASE_TYR"/>
    <property type="match status" value="1"/>
</dbReference>
<dbReference type="PROSITE" id="PS50011">
    <property type="entry name" value="PROTEIN_KINASE_DOM"/>
    <property type="match status" value="1"/>
</dbReference>
<proteinExistence type="predicted"/>
<dbReference type="InterPro" id="IPR008266">
    <property type="entry name" value="Tyr_kinase_AS"/>
</dbReference>
<evidence type="ECO:0000313" key="3">
    <source>
        <dbReference type="EMBL" id="KAK2705581.1"/>
    </source>
</evidence>
<dbReference type="Proteomes" id="UP001187531">
    <property type="component" value="Unassembled WGS sequence"/>
</dbReference>
<keyword evidence="4" id="KW-1185">Reference proteome</keyword>
<sequence length="581" mass="67322">MKKIFQNWFHRFLQKLTSASDINNDLPCCVKTCEKSTEPTDATQIQQIFTDDMPKIVDFEHGNDPKSIENRHNYKKKLCTDFKPIQKMEESNSMYQTFHSNKRREILIYDKPKNPFHIKSTLSKMEYNKLANLTPIIKEVMIGLRNVVYSVSAVICCYKNKVKRSVDSIQRKAVVGMKNIIDRVRAMTSRAKCDDALVPDISHTSSSSCNPVKSLRTSIEMFNDDYCLSETVIGIGRNGEVLLASDRQCNRKKVAVKIVKLEKNVKIRDEISGVVIPREIYWLKKVQNIEGCQKCVASYVDEKNAVIVTEYQENTVDLRRFIYNMLIPFKEQIKRYKISDRWLSECEVMKIFQQEILSECEVLKIFQQIVSIVARLEECGITHGDLRTDNILIDGNFKVTLIDFDASTYMEEKIVEDELRFDNFYPPSELKSHHQRMKEKYNTDNYKFISESDIKIAEEMTRLYGIGPVTTWTLGAILAQLLLIEPEIFWESTDLKALESKISASSISPPVKNLLFMCLSQDPNKRPNTKEILEYLYLNLPYIVNNKTEISNKMESERFSIKMTANSKAKAKFFPARRSCV</sequence>
<dbReference type="EMBL" id="JAVRJZ010000020">
    <property type="protein sequence ID" value="KAK2705581.1"/>
    <property type="molecule type" value="Genomic_DNA"/>
</dbReference>
<keyword evidence="1" id="KW-0547">Nucleotide-binding</keyword>
<protein>
    <recommendedName>
        <fullName evidence="2">Protein kinase domain-containing protein</fullName>
    </recommendedName>
</protein>
<dbReference type="GO" id="GO:0044773">
    <property type="term" value="P:mitotic DNA damage checkpoint signaling"/>
    <property type="evidence" value="ECO:0007669"/>
    <property type="project" value="TreeGrafter"/>
</dbReference>
<dbReference type="PANTHER" id="PTHR44167:SF24">
    <property type="entry name" value="SERINE_THREONINE-PROTEIN KINASE CHK2"/>
    <property type="match status" value="1"/>
</dbReference>